<dbReference type="Gene3D" id="2.30.30.110">
    <property type="match status" value="1"/>
</dbReference>
<dbReference type="GO" id="GO:0003677">
    <property type="term" value="F:DNA binding"/>
    <property type="evidence" value="ECO:0007669"/>
    <property type="project" value="InterPro"/>
</dbReference>
<sequence>MRWPSFTKRTLSFSFRCKRRCFAAEIKRGGVFLTDFNPARGSEQAGCRPAVVVQNDVGNKYSPTTIVIVVTTTHKDYPFMVKLSAGEGGLERDSEPADQTVLGSVRP</sequence>
<keyword evidence="2" id="KW-1277">Toxin-antitoxin system</keyword>
<gene>
    <name evidence="4" type="ordered locus">Daud_0572</name>
</gene>
<evidence type="ECO:0000313" key="4">
    <source>
        <dbReference type="EMBL" id="ACA59113.1"/>
    </source>
</evidence>
<dbReference type="Pfam" id="PF02452">
    <property type="entry name" value="PemK_toxin"/>
    <property type="match status" value="1"/>
</dbReference>
<dbReference type="PANTHER" id="PTHR33988:SF2">
    <property type="entry name" value="ENDORIBONUCLEASE MAZF"/>
    <property type="match status" value="1"/>
</dbReference>
<evidence type="ECO:0000256" key="1">
    <source>
        <dbReference type="ARBA" id="ARBA00007521"/>
    </source>
</evidence>
<dbReference type="InterPro" id="IPR011067">
    <property type="entry name" value="Plasmid_toxin/cell-grow_inhib"/>
</dbReference>
<evidence type="ECO:0000256" key="3">
    <source>
        <dbReference type="SAM" id="MobiDB-lite"/>
    </source>
</evidence>
<dbReference type="PANTHER" id="PTHR33988">
    <property type="entry name" value="ENDORIBONUCLEASE MAZF-RELATED"/>
    <property type="match status" value="1"/>
</dbReference>
<evidence type="ECO:0000313" key="5">
    <source>
        <dbReference type="Proteomes" id="UP000008544"/>
    </source>
</evidence>
<dbReference type="GO" id="GO:0006402">
    <property type="term" value="P:mRNA catabolic process"/>
    <property type="evidence" value="ECO:0007669"/>
    <property type="project" value="TreeGrafter"/>
</dbReference>
<dbReference type="KEGG" id="dau:Daud_0572"/>
<evidence type="ECO:0000256" key="2">
    <source>
        <dbReference type="ARBA" id="ARBA00022649"/>
    </source>
</evidence>
<name>B1I286_DESAP</name>
<dbReference type="eggNOG" id="COG2337">
    <property type="taxonomic scope" value="Bacteria"/>
</dbReference>
<protein>
    <submittedName>
        <fullName evidence="4">Transcriptional modulator of MazE/toxin, MazF</fullName>
    </submittedName>
</protein>
<dbReference type="HOGENOM" id="CLU_2205776_0_0_9"/>
<keyword evidence="5" id="KW-1185">Reference proteome</keyword>
<dbReference type="InterPro" id="IPR003477">
    <property type="entry name" value="PemK-like"/>
</dbReference>
<dbReference type="EMBL" id="CP000860">
    <property type="protein sequence ID" value="ACA59113.1"/>
    <property type="molecule type" value="Genomic_DNA"/>
</dbReference>
<reference evidence="5" key="1">
    <citation type="submission" date="2007-10" db="EMBL/GenBank/DDBJ databases">
        <title>Complete sequence of chromosome of Desulforudis audaxviator MP104C.</title>
        <authorList>
            <person name="Copeland A."/>
            <person name="Lucas S."/>
            <person name="Lapidus A."/>
            <person name="Barry K."/>
            <person name="Glavina del Rio T."/>
            <person name="Dalin E."/>
            <person name="Tice H."/>
            <person name="Bruce D."/>
            <person name="Pitluck S."/>
            <person name="Lowry S.R."/>
            <person name="Larimer F."/>
            <person name="Land M.L."/>
            <person name="Hauser L."/>
            <person name="Kyrpides N."/>
            <person name="Ivanova N.N."/>
            <person name="Richardson P."/>
        </authorList>
    </citation>
    <scope>NUCLEOTIDE SEQUENCE [LARGE SCALE GENOMIC DNA]</scope>
    <source>
        <strain evidence="5">MP104C</strain>
    </source>
</reference>
<comment type="similarity">
    <text evidence="1">Belongs to the PemK/MazF family.</text>
</comment>
<feature type="region of interest" description="Disordered" evidence="3">
    <location>
        <begin position="88"/>
        <end position="107"/>
    </location>
</feature>
<dbReference type="STRING" id="477974.Daud_0572"/>
<dbReference type="GO" id="GO:0004521">
    <property type="term" value="F:RNA endonuclease activity"/>
    <property type="evidence" value="ECO:0007669"/>
    <property type="project" value="TreeGrafter"/>
</dbReference>
<dbReference type="Proteomes" id="UP000008544">
    <property type="component" value="Chromosome"/>
</dbReference>
<organism evidence="4 5">
    <name type="scientific">Desulforudis audaxviator (strain MP104C)</name>
    <dbReference type="NCBI Taxonomy" id="477974"/>
    <lineage>
        <taxon>Bacteria</taxon>
        <taxon>Bacillati</taxon>
        <taxon>Bacillota</taxon>
        <taxon>Clostridia</taxon>
        <taxon>Thermoanaerobacterales</taxon>
        <taxon>Candidatus Desulforudaceae</taxon>
        <taxon>Candidatus Desulforudis</taxon>
    </lineage>
</organism>
<dbReference type="AlphaFoldDB" id="B1I286"/>
<accession>B1I286</accession>
<dbReference type="GO" id="GO:0016075">
    <property type="term" value="P:rRNA catabolic process"/>
    <property type="evidence" value="ECO:0007669"/>
    <property type="project" value="TreeGrafter"/>
</dbReference>
<reference evidence="4 5" key="2">
    <citation type="journal article" date="2008" name="Science">
        <title>Environmental genomics reveals a single-species ecosystem deep within Earth.</title>
        <authorList>
            <person name="Chivian D."/>
            <person name="Brodie E.L."/>
            <person name="Alm E.J."/>
            <person name="Culley D.E."/>
            <person name="Dehal P.S."/>
            <person name="Desantis T.Z."/>
            <person name="Gihring T.M."/>
            <person name="Lapidus A."/>
            <person name="Lin L.H."/>
            <person name="Lowry S.R."/>
            <person name="Moser D.P."/>
            <person name="Richardson P.M."/>
            <person name="Southam G."/>
            <person name="Wanger G."/>
            <person name="Pratt L.M."/>
            <person name="Andersen G.L."/>
            <person name="Hazen T.C."/>
            <person name="Brockman F.J."/>
            <person name="Arkin A.P."/>
            <person name="Onstott T.C."/>
        </authorList>
    </citation>
    <scope>NUCLEOTIDE SEQUENCE [LARGE SCALE GENOMIC DNA]</scope>
    <source>
        <strain evidence="4 5">MP104C</strain>
    </source>
</reference>
<dbReference type="SUPFAM" id="SSF50118">
    <property type="entry name" value="Cell growth inhibitor/plasmid maintenance toxic component"/>
    <property type="match status" value="1"/>
</dbReference>
<proteinExistence type="inferred from homology"/>